<dbReference type="InterPro" id="IPR016186">
    <property type="entry name" value="C-type_lectin-like/link_sf"/>
</dbReference>
<feature type="domain" description="C-type lectin" evidence="3">
    <location>
        <begin position="38"/>
        <end position="159"/>
    </location>
</feature>
<dbReference type="SUPFAM" id="SSF57414">
    <property type="entry name" value="Hairpin loop containing domain-like"/>
    <property type="match status" value="1"/>
</dbReference>
<dbReference type="AlphaFoldDB" id="A0A7M7T426"/>
<evidence type="ECO:0000259" key="3">
    <source>
        <dbReference type="PROSITE" id="PS50041"/>
    </source>
</evidence>
<evidence type="ECO:0000256" key="2">
    <source>
        <dbReference type="SAM" id="SignalP"/>
    </source>
</evidence>
<evidence type="ECO:0000256" key="1">
    <source>
        <dbReference type="ARBA" id="ARBA00023157"/>
    </source>
</evidence>
<dbReference type="Pfam" id="PF00059">
    <property type="entry name" value="Lectin_C"/>
    <property type="match status" value="1"/>
</dbReference>
<feature type="domain" description="Apple" evidence="4">
    <location>
        <begin position="158"/>
        <end position="249"/>
    </location>
</feature>
<dbReference type="InterPro" id="IPR050111">
    <property type="entry name" value="C-type_lectin/snaclec_domain"/>
</dbReference>
<dbReference type="PROSITE" id="PS50041">
    <property type="entry name" value="C_TYPE_LECTIN_2"/>
    <property type="match status" value="1"/>
</dbReference>
<dbReference type="RefSeq" id="XP_030852345.1">
    <property type="nucleotide sequence ID" value="XM_030996485.1"/>
</dbReference>
<keyword evidence="2" id="KW-0732">Signal</keyword>
<keyword evidence="1" id="KW-1015">Disulfide bond</keyword>
<proteinExistence type="predicted"/>
<dbReference type="PANTHER" id="PTHR22803">
    <property type="entry name" value="MANNOSE, PHOSPHOLIPASE, LECTIN RECEPTOR RELATED"/>
    <property type="match status" value="1"/>
</dbReference>
<keyword evidence="6" id="KW-1185">Reference proteome</keyword>
<dbReference type="EnsemblMetazoa" id="XM_030996485">
    <property type="protein sequence ID" value="XP_030852345"/>
    <property type="gene ID" value="LOC115918992"/>
</dbReference>
<dbReference type="GeneID" id="115918992"/>
<dbReference type="Proteomes" id="UP000007110">
    <property type="component" value="Unassembled WGS sequence"/>
</dbReference>
<dbReference type="KEGG" id="spu:115918992"/>
<dbReference type="Pfam" id="PF00024">
    <property type="entry name" value="PAN_1"/>
    <property type="match status" value="1"/>
</dbReference>
<accession>A0A7M7T426</accession>
<dbReference type="SMART" id="SM00034">
    <property type="entry name" value="CLECT"/>
    <property type="match status" value="1"/>
</dbReference>
<dbReference type="InParanoid" id="A0A7M7T426"/>
<dbReference type="OrthoDB" id="2142683at2759"/>
<dbReference type="Gene3D" id="3.50.4.10">
    <property type="entry name" value="Hepatocyte Growth Factor"/>
    <property type="match status" value="1"/>
</dbReference>
<dbReference type="InterPro" id="IPR003609">
    <property type="entry name" value="Pan_app"/>
</dbReference>
<dbReference type="PROSITE" id="PS00615">
    <property type="entry name" value="C_TYPE_LECTIN_1"/>
    <property type="match status" value="1"/>
</dbReference>
<reference evidence="6" key="1">
    <citation type="submission" date="2015-02" db="EMBL/GenBank/DDBJ databases">
        <title>Genome sequencing for Strongylocentrotus purpuratus.</title>
        <authorList>
            <person name="Murali S."/>
            <person name="Liu Y."/>
            <person name="Vee V."/>
            <person name="English A."/>
            <person name="Wang M."/>
            <person name="Skinner E."/>
            <person name="Han Y."/>
            <person name="Muzny D.M."/>
            <person name="Worley K.C."/>
            <person name="Gibbs R.A."/>
        </authorList>
    </citation>
    <scope>NUCLEOTIDE SEQUENCE</scope>
</reference>
<evidence type="ECO:0000313" key="5">
    <source>
        <dbReference type="EnsemblMetazoa" id="XP_030852345"/>
    </source>
</evidence>
<protein>
    <submittedName>
        <fullName evidence="5">Uncharacterized protein</fullName>
    </submittedName>
</protein>
<dbReference type="InterPro" id="IPR016187">
    <property type="entry name" value="CTDL_fold"/>
</dbReference>
<dbReference type="OMA" id="EDHWIDC"/>
<feature type="chain" id="PRO_5029560746" evidence="2">
    <location>
        <begin position="25"/>
        <end position="249"/>
    </location>
</feature>
<dbReference type="Gene3D" id="3.10.100.10">
    <property type="entry name" value="Mannose-Binding Protein A, subunit A"/>
    <property type="match status" value="1"/>
</dbReference>
<dbReference type="InterPro" id="IPR001304">
    <property type="entry name" value="C-type_lectin-like"/>
</dbReference>
<organism evidence="5 6">
    <name type="scientific">Strongylocentrotus purpuratus</name>
    <name type="common">Purple sea urchin</name>
    <dbReference type="NCBI Taxonomy" id="7668"/>
    <lineage>
        <taxon>Eukaryota</taxon>
        <taxon>Metazoa</taxon>
        <taxon>Echinodermata</taxon>
        <taxon>Eleutherozoa</taxon>
        <taxon>Echinozoa</taxon>
        <taxon>Echinoidea</taxon>
        <taxon>Euechinoidea</taxon>
        <taxon>Echinacea</taxon>
        <taxon>Camarodonta</taxon>
        <taxon>Echinidea</taxon>
        <taxon>Strongylocentrotidae</taxon>
        <taxon>Strongylocentrotus</taxon>
    </lineage>
</organism>
<dbReference type="SUPFAM" id="SSF56436">
    <property type="entry name" value="C-type lectin-like"/>
    <property type="match status" value="1"/>
</dbReference>
<feature type="signal peptide" evidence="2">
    <location>
        <begin position="1"/>
        <end position="24"/>
    </location>
</feature>
<name>A0A7M7T426_STRPU</name>
<sequence>MFPIHILEGLIAFSILFLGRSCLSTESDVACPVGWTSFSSRCYFVMQSLYTWQGARDVCQGLGARVIEITTADENDFMVKLVDGVTFTSEDKAWLDCTNIGRSLNDWVCGPDDHELSYTYTNWKPNEPNNAGSEHCMEMYGTGIWNDKSCEAQNLAICEKSSLPKSTRSIYMKRDDSWPPRCLQNHVIQTIQSTSLVQCVSRCLATGESCLSLNYLEGTRVCQLNGANDVTAPGDFQETENCKYYRIMV</sequence>
<reference evidence="5" key="2">
    <citation type="submission" date="2021-01" db="UniProtKB">
        <authorList>
            <consortium name="EnsemblMetazoa"/>
        </authorList>
    </citation>
    <scope>IDENTIFICATION</scope>
</reference>
<evidence type="ECO:0000259" key="4">
    <source>
        <dbReference type="PROSITE" id="PS50948"/>
    </source>
</evidence>
<evidence type="ECO:0000313" key="6">
    <source>
        <dbReference type="Proteomes" id="UP000007110"/>
    </source>
</evidence>
<dbReference type="InterPro" id="IPR018378">
    <property type="entry name" value="C-type_lectin_CS"/>
</dbReference>
<dbReference type="PROSITE" id="PS50948">
    <property type="entry name" value="PAN"/>
    <property type="match status" value="1"/>
</dbReference>